<organism evidence="1 2">
    <name type="scientific">Eumeta variegata</name>
    <name type="common">Bagworm moth</name>
    <name type="synonym">Eumeta japonica</name>
    <dbReference type="NCBI Taxonomy" id="151549"/>
    <lineage>
        <taxon>Eukaryota</taxon>
        <taxon>Metazoa</taxon>
        <taxon>Ecdysozoa</taxon>
        <taxon>Arthropoda</taxon>
        <taxon>Hexapoda</taxon>
        <taxon>Insecta</taxon>
        <taxon>Pterygota</taxon>
        <taxon>Neoptera</taxon>
        <taxon>Endopterygota</taxon>
        <taxon>Lepidoptera</taxon>
        <taxon>Glossata</taxon>
        <taxon>Ditrysia</taxon>
        <taxon>Tineoidea</taxon>
        <taxon>Psychidae</taxon>
        <taxon>Oiketicinae</taxon>
        <taxon>Eumeta</taxon>
    </lineage>
</organism>
<evidence type="ECO:0000313" key="1">
    <source>
        <dbReference type="EMBL" id="GBP41235.1"/>
    </source>
</evidence>
<dbReference type="AlphaFoldDB" id="A0A4C1VTU2"/>
<accession>A0A4C1VTU2</accession>
<proteinExistence type="predicted"/>
<dbReference type="EMBL" id="BGZK01000395">
    <property type="protein sequence ID" value="GBP41235.1"/>
    <property type="molecule type" value="Genomic_DNA"/>
</dbReference>
<keyword evidence="2" id="KW-1185">Reference proteome</keyword>
<gene>
    <name evidence="1" type="ORF">EVAR_30673_1</name>
</gene>
<name>A0A4C1VTU2_EUMVA</name>
<evidence type="ECO:0000313" key="2">
    <source>
        <dbReference type="Proteomes" id="UP000299102"/>
    </source>
</evidence>
<reference evidence="1 2" key="1">
    <citation type="journal article" date="2019" name="Commun. Biol.">
        <title>The bagworm genome reveals a unique fibroin gene that provides high tensile strength.</title>
        <authorList>
            <person name="Kono N."/>
            <person name="Nakamura H."/>
            <person name="Ohtoshi R."/>
            <person name="Tomita M."/>
            <person name="Numata K."/>
            <person name="Arakawa K."/>
        </authorList>
    </citation>
    <scope>NUCLEOTIDE SEQUENCE [LARGE SCALE GENOMIC DNA]</scope>
</reference>
<comment type="caution">
    <text evidence="1">The sequence shown here is derived from an EMBL/GenBank/DDBJ whole genome shotgun (WGS) entry which is preliminary data.</text>
</comment>
<protein>
    <submittedName>
        <fullName evidence="1">Uncharacterized protein</fullName>
    </submittedName>
</protein>
<dbReference type="Proteomes" id="UP000299102">
    <property type="component" value="Unassembled WGS sequence"/>
</dbReference>
<sequence>MAEQQRSAVTIHHPRNCCAATRSRLFLRPRGVARSLFRRARTVTADKSGHYECCGPPYARALKIPFPPDASADGVEERSLVPRSRSHARLRRNATMSHAFSCVQAAFIDFPYALESKLKECKTIEPRKKAAKLDS</sequence>
<dbReference type="OrthoDB" id="7510738at2759"/>